<name>A0ABR7J2M8_9FLAO</name>
<sequence length="234" mass="27879">MDIEEILDYFQNKEYFEEHSEWIAEHVEKHFPNEEVKVFHEFMSLDFKLHVYFIKPKKLNYNILLTSGMSSLEMNVPEIVEEKDNYKFAELMLLIPKDIEFNEVYTGENKNDFIIKMLKVTGKFPHHYDTWLGIGHTIRYSEDLESYSADTNFIGGVILPSATFEEDFTEIIKDGRIINIYSFFPLYENELNYKIENGYNALLDLIIKNNCLEILDNNRKNITPKKSFWNKLRK</sequence>
<dbReference type="RefSeq" id="WP_166131873.1">
    <property type="nucleotide sequence ID" value="NZ_JAANOQ010000030.1"/>
</dbReference>
<dbReference type="EMBL" id="JACRUN010000031">
    <property type="protein sequence ID" value="MBC5836291.1"/>
    <property type="molecule type" value="Genomic_DNA"/>
</dbReference>
<proteinExistence type="predicted"/>
<accession>A0ABR7J2M8</accession>
<dbReference type="Proteomes" id="UP000605990">
    <property type="component" value="Unassembled WGS sequence"/>
</dbReference>
<protein>
    <submittedName>
        <fullName evidence="2">Suppressor of fused domain protein</fullName>
    </submittedName>
</protein>
<dbReference type="Pfam" id="PF05076">
    <property type="entry name" value="SUFU"/>
    <property type="match status" value="1"/>
</dbReference>
<feature type="domain" description="Suppressor of fused-like" evidence="1">
    <location>
        <begin position="49"/>
        <end position="220"/>
    </location>
</feature>
<organism evidence="2 3">
    <name type="scientific">Flavobacterium bernardetii</name>
    <dbReference type="NCBI Taxonomy" id="2813823"/>
    <lineage>
        <taxon>Bacteria</taxon>
        <taxon>Pseudomonadati</taxon>
        <taxon>Bacteroidota</taxon>
        <taxon>Flavobacteriia</taxon>
        <taxon>Flavobacteriales</taxon>
        <taxon>Flavobacteriaceae</taxon>
        <taxon>Flavobacterium</taxon>
    </lineage>
</organism>
<evidence type="ECO:0000313" key="2">
    <source>
        <dbReference type="EMBL" id="MBC5836291.1"/>
    </source>
</evidence>
<keyword evidence="3" id="KW-1185">Reference proteome</keyword>
<gene>
    <name evidence="2" type="ORF">H8R27_15480</name>
</gene>
<evidence type="ECO:0000313" key="3">
    <source>
        <dbReference type="Proteomes" id="UP000605990"/>
    </source>
</evidence>
<dbReference type="InterPro" id="IPR020941">
    <property type="entry name" value="SUFU-like_domain"/>
</dbReference>
<reference evidence="2 3" key="1">
    <citation type="submission" date="2020-08" db="EMBL/GenBank/DDBJ databases">
        <title>Description of novel Flavobacterium F-408 isolate.</title>
        <authorList>
            <person name="Saticioglu I.B."/>
            <person name="Duman M."/>
            <person name="Altun S."/>
        </authorList>
    </citation>
    <scope>NUCLEOTIDE SEQUENCE [LARGE SCALE GENOMIC DNA]</scope>
    <source>
        <strain evidence="2 3">F-408</strain>
    </source>
</reference>
<evidence type="ECO:0000259" key="1">
    <source>
        <dbReference type="Pfam" id="PF05076"/>
    </source>
</evidence>
<comment type="caution">
    <text evidence="2">The sequence shown here is derived from an EMBL/GenBank/DDBJ whole genome shotgun (WGS) entry which is preliminary data.</text>
</comment>